<dbReference type="eggNOG" id="COG1724">
    <property type="taxonomic scope" value="Bacteria"/>
</dbReference>
<dbReference type="AlphaFoldDB" id="K9VP15"/>
<evidence type="ECO:0000256" key="6">
    <source>
        <dbReference type="ARBA" id="ARBA00022884"/>
    </source>
</evidence>
<keyword evidence="4" id="KW-0255">Endonuclease</keyword>
<keyword evidence="6" id="KW-0694">RNA-binding</keyword>
<dbReference type="GO" id="GO:0016787">
    <property type="term" value="F:hydrolase activity"/>
    <property type="evidence" value="ECO:0007669"/>
    <property type="project" value="UniProtKB-KW"/>
</dbReference>
<dbReference type="HOGENOM" id="CLU_164851_1_0_3"/>
<dbReference type="Pfam" id="PF07927">
    <property type="entry name" value="HicA_toxin"/>
    <property type="match status" value="1"/>
</dbReference>
<keyword evidence="2" id="KW-1277">Toxin-antitoxin system</keyword>
<evidence type="ECO:0000256" key="7">
    <source>
        <dbReference type="ARBA" id="ARBA00023016"/>
    </source>
</evidence>
<evidence type="ECO:0000256" key="1">
    <source>
        <dbReference type="ARBA" id="ARBA00006620"/>
    </source>
</evidence>
<dbReference type="SUPFAM" id="SSF54786">
    <property type="entry name" value="YcfA/nrd intein domain"/>
    <property type="match status" value="1"/>
</dbReference>
<keyword evidence="3" id="KW-0540">Nuclease</keyword>
<dbReference type="GO" id="GO:0003729">
    <property type="term" value="F:mRNA binding"/>
    <property type="evidence" value="ECO:0007669"/>
    <property type="project" value="InterPro"/>
</dbReference>
<sequence>MGKLGKLVEQFLANPPEVRFDDVCYILTAFGFEEKRSKGSHHTFRNADGLKITVSKKGGKKVKGVYVKQIVVLLKLEEWSDESEDESQA</sequence>
<dbReference type="Proteomes" id="UP000010478">
    <property type="component" value="Chromosome"/>
</dbReference>
<dbReference type="EMBL" id="CP003614">
    <property type="protein sequence ID" value="AFZ09299.1"/>
    <property type="molecule type" value="Genomic_DNA"/>
</dbReference>
<evidence type="ECO:0000256" key="4">
    <source>
        <dbReference type="ARBA" id="ARBA00022759"/>
    </source>
</evidence>
<gene>
    <name evidence="8" type="ORF">Osc7112_5033</name>
</gene>
<protein>
    <submittedName>
        <fullName evidence="8">YcfA family protein</fullName>
    </submittedName>
</protein>
<reference evidence="8 9" key="1">
    <citation type="submission" date="2012-05" db="EMBL/GenBank/DDBJ databases">
        <title>Finished chromosome of genome of Oscillatoria sp. PCC 7112.</title>
        <authorList>
            <consortium name="US DOE Joint Genome Institute"/>
            <person name="Gugger M."/>
            <person name="Coursin T."/>
            <person name="Rippka R."/>
            <person name="Tandeau De Marsac N."/>
            <person name="Huntemann M."/>
            <person name="Wei C.-L."/>
            <person name="Han J."/>
            <person name="Detter J.C."/>
            <person name="Han C."/>
            <person name="Tapia R."/>
            <person name="Davenport K."/>
            <person name="Daligault H."/>
            <person name="Erkkila T."/>
            <person name="Gu W."/>
            <person name="Munk A.C.C."/>
            <person name="Teshima H."/>
            <person name="Xu Y."/>
            <person name="Chain P."/>
            <person name="Chen A."/>
            <person name="Krypides N."/>
            <person name="Mavromatis K."/>
            <person name="Markowitz V."/>
            <person name="Szeto E."/>
            <person name="Ivanova N."/>
            <person name="Mikhailova N."/>
            <person name="Ovchinnikova G."/>
            <person name="Pagani I."/>
            <person name="Pati A."/>
            <person name="Goodwin L."/>
            <person name="Peters L."/>
            <person name="Pitluck S."/>
            <person name="Woyke T."/>
            <person name="Kerfeld C."/>
        </authorList>
    </citation>
    <scope>NUCLEOTIDE SEQUENCE [LARGE SCALE GENOMIC DNA]</scope>
    <source>
        <strain evidence="8 9">PCC 7112</strain>
    </source>
</reference>
<proteinExistence type="inferred from homology"/>
<dbReference type="InterPro" id="IPR012933">
    <property type="entry name" value="HicA_mRNA_interferase"/>
</dbReference>
<dbReference type="InterPro" id="IPR038570">
    <property type="entry name" value="HicA_sf"/>
</dbReference>
<evidence type="ECO:0000313" key="9">
    <source>
        <dbReference type="Proteomes" id="UP000010478"/>
    </source>
</evidence>
<dbReference type="STRING" id="179408.Osc7112_5033"/>
<dbReference type="Gene3D" id="3.30.920.30">
    <property type="entry name" value="Hypothetical protein"/>
    <property type="match status" value="1"/>
</dbReference>
<organism evidence="8 9">
    <name type="scientific">Phormidium nigroviride PCC 7112</name>
    <dbReference type="NCBI Taxonomy" id="179408"/>
    <lineage>
        <taxon>Bacteria</taxon>
        <taxon>Bacillati</taxon>
        <taxon>Cyanobacteriota</taxon>
        <taxon>Cyanophyceae</taxon>
        <taxon>Oscillatoriophycideae</taxon>
        <taxon>Oscillatoriales</taxon>
        <taxon>Oscillatoriaceae</taxon>
        <taxon>Phormidium</taxon>
    </lineage>
</organism>
<keyword evidence="9" id="KW-1185">Reference proteome</keyword>
<dbReference type="KEGG" id="oni:Osc7112_5033"/>
<accession>K9VP15</accession>
<dbReference type="RefSeq" id="WP_015178525.1">
    <property type="nucleotide sequence ID" value="NC_019729.1"/>
</dbReference>
<evidence type="ECO:0000256" key="3">
    <source>
        <dbReference type="ARBA" id="ARBA00022722"/>
    </source>
</evidence>
<comment type="similarity">
    <text evidence="1">Belongs to the HicA mRNA interferase family.</text>
</comment>
<evidence type="ECO:0000313" key="8">
    <source>
        <dbReference type="EMBL" id="AFZ09299.1"/>
    </source>
</evidence>
<dbReference type="GO" id="GO:0004519">
    <property type="term" value="F:endonuclease activity"/>
    <property type="evidence" value="ECO:0007669"/>
    <property type="project" value="UniProtKB-KW"/>
</dbReference>
<keyword evidence="5" id="KW-0378">Hydrolase</keyword>
<evidence type="ECO:0000256" key="5">
    <source>
        <dbReference type="ARBA" id="ARBA00022801"/>
    </source>
</evidence>
<name>K9VP15_9CYAN</name>
<keyword evidence="7" id="KW-0346">Stress response</keyword>
<evidence type="ECO:0000256" key="2">
    <source>
        <dbReference type="ARBA" id="ARBA00022649"/>
    </source>
</evidence>